<protein>
    <submittedName>
        <fullName evidence="2">Uncharacterized protein</fullName>
    </submittedName>
</protein>
<evidence type="ECO:0000313" key="3">
    <source>
        <dbReference type="Proteomes" id="UP001303222"/>
    </source>
</evidence>
<reference evidence="2" key="2">
    <citation type="submission" date="2023-06" db="EMBL/GenBank/DDBJ databases">
        <authorList>
            <consortium name="Lawrence Berkeley National Laboratory"/>
            <person name="Mondo S.J."/>
            <person name="Hensen N."/>
            <person name="Bonometti L."/>
            <person name="Westerberg I."/>
            <person name="Brannstrom I.O."/>
            <person name="Guillou S."/>
            <person name="Cros-Aarteil S."/>
            <person name="Calhoun S."/>
            <person name="Haridas S."/>
            <person name="Kuo A."/>
            <person name="Pangilinan J."/>
            <person name="Riley R."/>
            <person name="Labutti K."/>
            <person name="Andreopoulos B."/>
            <person name="Lipzen A."/>
            <person name="Chen C."/>
            <person name="Yanf M."/>
            <person name="Daum C."/>
            <person name="Ng V."/>
            <person name="Clum A."/>
            <person name="Steindorff A."/>
            <person name="Ohm R."/>
            <person name="Martin F."/>
            <person name="Silar P."/>
            <person name="Natvig D."/>
            <person name="Lalanne C."/>
            <person name="Gautier V."/>
            <person name="Ament-Velasquez S.L."/>
            <person name="Kruys A."/>
            <person name="Hutchinson M.I."/>
            <person name="Powell A.J."/>
            <person name="Barry K."/>
            <person name="Miller A.N."/>
            <person name="Grigoriev I.V."/>
            <person name="Debuchy R."/>
            <person name="Gladieux P."/>
            <person name="Thoren M.H."/>
            <person name="Johannesson H."/>
        </authorList>
    </citation>
    <scope>NUCLEOTIDE SEQUENCE</scope>
    <source>
        <strain evidence="2">CBS 626.80</strain>
    </source>
</reference>
<name>A0AAN6NIL0_9PEZI</name>
<keyword evidence="1" id="KW-0472">Membrane</keyword>
<keyword evidence="3" id="KW-1185">Reference proteome</keyword>
<sequence>MSLIFITKPPLIILTFLVFFVLIQDVVCTFFVQELSHPYTVLHNSPYLFLCHFLCPFLVYILHYGVRRSYSLYLKACSFPL</sequence>
<dbReference type="Proteomes" id="UP001303222">
    <property type="component" value="Unassembled WGS sequence"/>
</dbReference>
<comment type="caution">
    <text evidence="2">The sequence shown here is derived from an EMBL/GenBank/DDBJ whole genome shotgun (WGS) entry which is preliminary data.</text>
</comment>
<feature type="transmembrane region" description="Helical" evidence="1">
    <location>
        <begin position="12"/>
        <end position="32"/>
    </location>
</feature>
<evidence type="ECO:0000256" key="1">
    <source>
        <dbReference type="SAM" id="Phobius"/>
    </source>
</evidence>
<gene>
    <name evidence="2" type="ORF">QBC32DRAFT_159241</name>
</gene>
<organism evidence="2 3">
    <name type="scientific">Pseudoneurospora amorphoporcata</name>
    <dbReference type="NCBI Taxonomy" id="241081"/>
    <lineage>
        <taxon>Eukaryota</taxon>
        <taxon>Fungi</taxon>
        <taxon>Dikarya</taxon>
        <taxon>Ascomycota</taxon>
        <taxon>Pezizomycotina</taxon>
        <taxon>Sordariomycetes</taxon>
        <taxon>Sordariomycetidae</taxon>
        <taxon>Sordariales</taxon>
        <taxon>Sordariaceae</taxon>
        <taxon>Pseudoneurospora</taxon>
    </lineage>
</organism>
<dbReference type="EMBL" id="MU859886">
    <property type="protein sequence ID" value="KAK3946495.1"/>
    <property type="molecule type" value="Genomic_DNA"/>
</dbReference>
<feature type="transmembrane region" description="Helical" evidence="1">
    <location>
        <begin position="47"/>
        <end position="66"/>
    </location>
</feature>
<keyword evidence="1" id="KW-0812">Transmembrane</keyword>
<accession>A0AAN6NIL0</accession>
<keyword evidence="1" id="KW-1133">Transmembrane helix</keyword>
<reference evidence="2" key="1">
    <citation type="journal article" date="2023" name="Mol. Phylogenet. Evol.">
        <title>Genome-scale phylogeny and comparative genomics of the fungal order Sordariales.</title>
        <authorList>
            <person name="Hensen N."/>
            <person name="Bonometti L."/>
            <person name="Westerberg I."/>
            <person name="Brannstrom I.O."/>
            <person name="Guillou S."/>
            <person name="Cros-Aarteil S."/>
            <person name="Calhoun S."/>
            <person name="Haridas S."/>
            <person name="Kuo A."/>
            <person name="Mondo S."/>
            <person name="Pangilinan J."/>
            <person name="Riley R."/>
            <person name="LaButti K."/>
            <person name="Andreopoulos B."/>
            <person name="Lipzen A."/>
            <person name="Chen C."/>
            <person name="Yan M."/>
            <person name="Daum C."/>
            <person name="Ng V."/>
            <person name="Clum A."/>
            <person name="Steindorff A."/>
            <person name="Ohm R.A."/>
            <person name="Martin F."/>
            <person name="Silar P."/>
            <person name="Natvig D.O."/>
            <person name="Lalanne C."/>
            <person name="Gautier V."/>
            <person name="Ament-Velasquez S.L."/>
            <person name="Kruys A."/>
            <person name="Hutchinson M.I."/>
            <person name="Powell A.J."/>
            <person name="Barry K."/>
            <person name="Miller A.N."/>
            <person name="Grigoriev I.V."/>
            <person name="Debuchy R."/>
            <person name="Gladieux P."/>
            <person name="Hiltunen Thoren M."/>
            <person name="Johannesson H."/>
        </authorList>
    </citation>
    <scope>NUCLEOTIDE SEQUENCE</scope>
    <source>
        <strain evidence="2">CBS 626.80</strain>
    </source>
</reference>
<evidence type="ECO:0000313" key="2">
    <source>
        <dbReference type="EMBL" id="KAK3946495.1"/>
    </source>
</evidence>
<dbReference type="AlphaFoldDB" id="A0AAN6NIL0"/>
<proteinExistence type="predicted"/>